<dbReference type="InterPro" id="IPR010872">
    <property type="entry name" value="MDMPI_C-term_domain"/>
</dbReference>
<reference evidence="3" key="2">
    <citation type="submission" date="2020-09" db="EMBL/GenBank/DDBJ databases">
        <authorList>
            <person name="Sun Q."/>
            <person name="Ohkuma M."/>
        </authorList>
    </citation>
    <scope>NUCLEOTIDE SEQUENCE</scope>
    <source>
        <strain evidence="3">JCM 3313</strain>
    </source>
</reference>
<dbReference type="InterPro" id="IPR017517">
    <property type="entry name" value="Maleyloyr_isom"/>
</dbReference>
<feature type="domain" description="MDMPI C-terminal" evidence="1">
    <location>
        <begin position="146"/>
        <end position="238"/>
    </location>
</feature>
<gene>
    <name evidence="3" type="ORF">GCM10010185_02010</name>
</gene>
<dbReference type="Pfam" id="PF07398">
    <property type="entry name" value="MDMPI_C"/>
    <property type="match status" value="1"/>
</dbReference>
<comment type="caution">
    <text evidence="3">The sequence shown here is derived from an EMBL/GenBank/DDBJ whole genome shotgun (WGS) entry which is preliminary data.</text>
</comment>
<accession>A0A918EAH7</accession>
<dbReference type="InterPro" id="IPR024344">
    <property type="entry name" value="MDMPI_metal-binding"/>
</dbReference>
<dbReference type="InterPro" id="IPR034660">
    <property type="entry name" value="DinB/YfiT-like"/>
</dbReference>
<dbReference type="GO" id="GO:0046872">
    <property type="term" value="F:metal ion binding"/>
    <property type="evidence" value="ECO:0007669"/>
    <property type="project" value="InterPro"/>
</dbReference>
<dbReference type="GO" id="GO:0005886">
    <property type="term" value="C:plasma membrane"/>
    <property type="evidence" value="ECO:0007669"/>
    <property type="project" value="TreeGrafter"/>
</dbReference>
<evidence type="ECO:0000259" key="1">
    <source>
        <dbReference type="Pfam" id="PF07398"/>
    </source>
</evidence>
<evidence type="ECO:0000313" key="4">
    <source>
        <dbReference type="Proteomes" id="UP000639606"/>
    </source>
</evidence>
<feature type="domain" description="Mycothiol-dependent maleylpyruvate isomerase metal-binding" evidence="2">
    <location>
        <begin position="17"/>
        <end position="134"/>
    </location>
</feature>
<keyword evidence="4" id="KW-1185">Reference proteome</keyword>
<dbReference type="NCBIfam" id="TIGR03083">
    <property type="entry name" value="maleylpyruvate isomerase family mycothiol-dependent enzyme"/>
    <property type="match status" value="1"/>
</dbReference>
<evidence type="ECO:0000259" key="2">
    <source>
        <dbReference type="Pfam" id="PF11716"/>
    </source>
</evidence>
<name>A0A918EAH7_9PSEU</name>
<reference evidence="3" key="1">
    <citation type="journal article" date="2014" name="Int. J. Syst. Evol. Microbiol.">
        <title>Complete genome sequence of Corynebacterium casei LMG S-19264T (=DSM 44701T), isolated from a smear-ripened cheese.</title>
        <authorList>
            <consortium name="US DOE Joint Genome Institute (JGI-PGF)"/>
            <person name="Walter F."/>
            <person name="Albersmeier A."/>
            <person name="Kalinowski J."/>
            <person name="Ruckert C."/>
        </authorList>
    </citation>
    <scope>NUCLEOTIDE SEQUENCE</scope>
    <source>
        <strain evidence="3">JCM 3313</strain>
    </source>
</reference>
<dbReference type="AlphaFoldDB" id="A0A918EAH7"/>
<evidence type="ECO:0008006" key="5">
    <source>
        <dbReference type="Google" id="ProtNLM"/>
    </source>
</evidence>
<proteinExistence type="predicted"/>
<dbReference type="Pfam" id="PF11716">
    <property type="entry name" value="MDMPI_N"/>
    <property type="match status" value="1"/>
</dbReference>
<dbReference type="EMBL" id="BMRG01000001">
    <property type="protein sequence ID" value="GGP34881.1"/>
    <property type="molecule type" value="Genomic_DNA"/>
</dbReference>
<dbReference type="SUPFAM" id="SSF109854">
    <property type="entry name" value="DinB/YfiT-like putative metalloenzymes"/>
    <property type="match status" value="1"/>
</dbReference>
<dbReference type="Proteomes" id="UP000639606">
    <property type="component" value="Unassembled WGS sequence"/>
</dbReference>
<organism evidence="3 4">
    <name type="scientific">Saccharothrix coeruleofusca</name>
    <dbReference type="NCBI Taxonomy" id="33919"/>
    <lineage>
        <taxon>Bacteria</taxon>
        <taxon>Bacillati</taxon>
        <taxon>Actinomycetota</taxon>
        <taxon>Actinomycetes</taxon>
        <taxon>Pseudonocardiales</taxon>
        <taxon>Pseudonocardiaceae</taxon>
        <taxon>Saccharothrix</taxon>
    </lineage>
</organism>
<dbReference type="PANTHER" id="PTHR40758:SF1">
    <property type="entry name" value="CONSERVED PROTEIN"/>
    <property type="match status" value="1"/>
</dbReference>
<dbReference type="PANTHER" id="PTHR40758">
    <property type="entry name" value="CONSERVED PROTEIN"/>
    <property type="match status" value="1"/>
</dbReference>
<protein>
    <recommendedName>
        <fullName evidence="5">MDMPI-like protein</fullName>
    </recommendedName>
</protein>
<sequence length="247" mass="26538">MPGMSIDHMAVLEAYSASFTSAVEGALDRPVPSCPGWTVDDLVEHVAEVQAWWTTAVLAKGEYPDEEAARRAADTGPDRVAGWREINARYLAVQQTYPADGPVWTWWNEARCDTAAALASRQAHEIVVHCWDARNAVGAVEPIPADIAADGVGEFLERFLRGGEWARPFLLRLAAVDAPASWSVASTGGAPALVAEEVPEAIVPDAVVRGTAEQLYLLLWRRLPVSGVAVEGDAALVAEFLAWPGLD</sequence>
<evidence type="ECO:0000313" key="3">
    <source>
        <dbReference type="EMBL" id="GGP34881.1"/>
    </source>
</evidence>